<gene>
    <name evidence="1" type="ORF">M0R45_020342</name>
</gene>
<evidence type="ECO:0000313" key="2">
    <source>
        <dbReference type="Proteomes" id="UP001457282"/>
    </source>
</evidence>
<dbReference type="AlphaFoldDB" id="A0AAW1XAG9"/>
<keyword evidence="2" id="KW-1185">Reference proteome</keyword>
<sequence length="66" mass="7212">MGPLPSGHTWTSTGAVWFVSTTPMFSIGLRFSSYSSVDTNRWKGSLRFSDGVPVMPATEAGETQWL</sequence>
<name>A0AAW1XAG9_RUBAR</name>
<organism evidence="1 2">
    <name type="scientific">Rubus argutus</name>
    <name type="common">Southern blackberry</name>
    <dbReference type="NCBI Taxonomy" id="59490"/>
    <lineage>
        <taxon>Eukaryota</taxon>
        <taxon>Viridiplantae</taxon>
        <taxon>Streptophyta</taxon>
        <taxon>Embryophyta</taxon>
        <taxon>Tracheophyta</taxon>
        <taxon>Spermatophyta</taxon>
        <taxon>Magnoliopsida</taxon>
        <taxon>eudicotyledons</taxon>
        <taxon>Gunneridae</taxon>
        <taxon>Pentapetalae</taxon>
        <taxon>rosids</taxon>
        <taxon>fabids</taxon>
        <taxon>Rosales</taxon>
        <taxon>Rosaceae</taxon>
        <taxon>Rosoideae</taxon>
        <taxon>Rosoideae incertae sedis</taxon>
        <taxon>Rubus</taxon>
    </lineage>
</organism>
<evidence type="ECO:0000313" key="1">
    <source>
        <dbReference type="EMBL" id="KAK9933134.1"/>
    </source>
</evidence>
<protein>
    <submittedName>
        <fullName evidence="1">Uncharacterized protein</fullName>
    </submittedName>
</protein>
<comment type="caution">
    <text evidence="1">The sequence shown here is derived from an EMBL/GenBank/DDBJ whole genome shotgun (WGS) entry which is preliminary data.</text>
</comment>
<dbReference type="EMBL" id="JBEDUW010000004">
    <property type="protein sequence ID" value="KAK9933134.1"/>
    <property type="molecule type" value="Genomic_DNA"/>
</dbReference>
<proteinExistence type="predicted"/>
<reference evidence="1 2" key="1">
    <citation type="journal article" date="2023" name="G3 (Bethesda)">
        <title>A chromosome-length genome assembly and annotation of blackberry (Rubus argutus, cv. 'Hillquist').</title>
        <authorList>
            <person name="Bruna T."/>
            <person name="Aryal R."/>
            <person name="Dudchenko O."/>
            <person name="Sargent D.J."/>
            <person name="Mead D."/>
            <person name="Buti M."/>
            <person name="Cavallini A."/>
            <person name="Hytonen T."/>
            <person name="Andres J."/>
            <person name="Pham M."/>
            <person name="Weisz D."/>
            <person name="Mascagni F."/>
            <person name="Usai G."/>
            <person name="Natali L."/>
            <person name="Bassil N."/>
            <person name="Fernandez G.E."/>
            <person name="Lomsadze A."/>
            <person name="Armour M."/>
            <person name="Olukolu B."/>
            <person name="Poorten T."/>
            <person name="Britton C."/>
            <person name="Davik J."/>
            <person name="Ashrafi H."/>
            <person name="Aiden E.L."/>
            <person name="Borodovsky M."/>
            <person name="Worthington M."/>
        </authorList>
    </citation>
    <scope>NUCLEOTIDE SEQUENCE [LARGE SCALE GENOMIC DNA]</scope>
    <source>
        <strain evidence="1">PI 553951</strain>
    </source>
</reference>
<dbReference type="Proteomes" id="UP001457282">
    <property type="component" value="Unassembled WGS sequence"/>
</dbReference>
<accession>A0AAW1XAG9</accession>